<evidence type="ECO:0000313" key="2">
    <source>
        <dbReference type="EMBL" id="KIP04261.1"/>
    </source>
</evidence>
<keyword evidence="3" id="KW-1185">Reference proteome</keyword>
<dbReference type="EMBL" id="KN840580">
    <property type="protein sequence ID" value="KIP04261.1"/>
    <property type="molecule type" value="Genomic_DNA"/>
</dbReference>
<proteinExistence type="predicted"/>
<dbReference type="HOGENOM" id="CLU_1058096_0_0_1"/>
<sequence>MPFPGARSQHFLSRRKVPCAQPLASVRLVFVSAACPRLSCGLETRFLHPNGRFTYTSQEPSRHGTTMPCLTFLAVSTSPRAFRRAKMGRRSLQWEPSRRLRTGASLPPRTKQGPPPAIRHRPLTLLSLITISELHHPRRSCGHECPPPRSLLLPELMPPSGRYCQALAHERGSLNPVSAQRRRPLRRNSPKSVVFIFPFLPVFECLRRSSSFWAHSHLTLLCRRLPGSISQAPSPPQAPGPTPDLRNVCQARHGVVRGVATGS</sequence>
<reference evidence="2 3" key="1">
    <citation type="journal article" date="2014" name="PLoS Genet.">
        <title>Analysis of the Phlebiopsis gigantea genome, transcriptome and secretome provides insight into its pioneer colonization strategies of wood.</title>
        <authorList>
            <person name="Hori C."/>
            <person name="Ishida T."/>
            <person name="Igarashi K."/>
            <person name="Samejima M."/>
            <person name="Suzuki H."/>
            <person name="Master E."/>
            <person name="Ferreira P."/>
            <person name="Ruiz-Duenas F.J."/>
            <person name="Held B."/>
            <person name="Canessa P."/>
            <person name="Larrondo L.F."/>
            <person name="Schmoll M."/>
            <person name="Druzhinina I.S."/>
            <person name="Kubicek C.P."/>
            <person name="Gaskell J.A."/>
            <person name="Kersten P."/>
            <person name="St John F."/>
            <person name="Glasner J."/>
            <person name="Sabat G."/>
            <person name="Splinter BonDurant S."/>
            <person name="Syed K."/>
            <person name="Yadav J."/>
            <person name="Mgbeahuruike A.C."/>
            <person name="Kovalchuk A."/>
            <person name="Asiegbu F.O."/>
            <person name="Lackner G."/>
            <person name="Hoffmeister D."/>
            <person name="Rencoret J."/>
            <person name="Gutierrez A."/>
            <person name="Sun H."/>
            <person name="Lindquist E."/>
            <person name="Barry K."/>
            <person name="Riley R."/>
            <person name="Grigoriev I.V."/>
            <person name="Henrissat B."/>
            <person name="Kues U."/>
            <person name="Berka R.M."/>
            <person name="Martinez A.T."/>
            <person name="Covert S.F."/>
            <person name="Blanchette R.A."/>
            <person name="Cullen D."/>
        </authorList>
    </citation>
    <scope>NUCLEOTIDE SEQUENCE [LARGE SCALE GENOMIC DNA]</scope>
    <source>
        <strain evidence="2 3">11061_1 CR5-6</strain>
    </source>
</reference>
<accession>A0A0C3RTW5</accession>
<dbReference type="AlphaFoldDB" id="A0A0C3RTW5"/>
<organism evidence="2 3">
    <name type="scientific">Phlebiopsis gigantea (strain 11061_1 CR5-6)</name>
    <name type="common">White-rot fungus</name>
    <name type="synonym">Peniophora gigantea</name>
    <dbReference type="NCBI Taxonomy" id="745531"/>
    <lineage>
        <taxon>Eukaryota</taxon>
        <taxon>Fungi</taxon>
        <taxon>Dikarya</taxon>
        <taxon>Basidiomycota</taxon>
        <taxon>Agaricomycotina</taxon>
        <taxon>Agaricomycetes</taxon>
        <taxon>Polyporales</taxon>
        <taxon>Phanerochaetaceae</taxon>
        <taxon>Phlebiopsis</taxon>
    </lineage>
</organism>
<gene>
    <name evidence="2" type="ORF">PHLGIDRAFT_202071</name>
</gene>
<name>A0A0C3RTW5_PHLG1</name>
<feature type="region of interest" description="Disordered" evidence="1">
    <location>
        <begin position="85"/>
        <end position="118"/>
    </location>
</feature>
<evidence type="ECO:0000313" key="3">
    <source>
        <dbReference type="Proteomes" id="UP000053257"/>
    </source>
</evidence>
<dbReference type="Proteomes" id="UP000053257">
    <property type="component" value="Unassembled WGS sequence"/>
</dbReference>
<protein>
    <submittedName>
        <fullName evidence="2">Uncharacterized protein</fullName>
    </submittedName>
</protein>
<evidence type="ECO:0000256" key="1">
    <source>
        <dbReference type="SAM" id="MobiDB-lite"/>
    </source>
</evidence>